<protein>
    <recommendedName>
        <fullName evidence="8">Rhodopsin domain-containing protein</fullName>
    </recommendedName>
</protein>
<feature type="transmembrane region" description="Helical" evidence="7">
    <location>
        <begin position="12"/>
        <end position="29"/>
    </location>
</feature>
<dbReference type="GeneID" id="70181670"/>
<evidence type="ECO:0000256" key="1">
    <source>
        <dbReference type="ARBA" id="ARBA00004141"/>
    </source>
</evidence>
<dbReference type="OrthoDB" id="3903189at2759"/>
<dbReference type="Pfam" id="PF20684">
    <property type="entry name" value="Fung_rhodopsin"/>
    <property type="match status" value="1"/>
</dbReference>
<feature type="region of interest" description="Disordered" evidence="6">
    <location>
        <begin position="358"/>
        <end position="396"/>
    </location>
</feature>
<dbReference type="InterPro" id="IPR052337">
    <property type="entry name" value="SAT4-like"/>
</dbReference>
<accession>A0A9P8YGY3</accession>
<dbReference type="Proteomes" id="UP000756346">
    <property type="component" value="Unassembled WGS sequence"/>
</dbReference>
<feature type="region of interest" description="Disordered" evidence="6">
    <location>
        <begin position="251"/>
        <end position="270"/>
    </location>
</feature>
<keyword evidence="3 7" id="KW-1133">Transmembrane helix</keyword>
<dbReference type="PANTHER" id="PTHR33048:SF149">
    <property type="entry name" value="UBID FAMILY DECARBOXYLASE"/>
    <property type="match status" value="1"/>
</dbReference>
<feature type="transmembrane region" description="Helical" evidence="7">
    <location>
        <begin position="208"/>
        <end position="231"/>
    </location>
</feature>
<organism evidence="9 10">
    <name type="scientific">Microdochium trichocladiopsis</name>
    <dbReference type="NCBI Taxonomy" id="1682393"/>
    <lineage>
        <taxon>Eukaryota</taxon>
        <taxon>Fungi</taxon>
        <taxon>Dikarya</taxon>
        <taxon>Ascomycota</taxon>
        <taxon>Pezizomycotina</taxon>
        <taxon>Sordariomycetes</taxon>
        <taxon>Xylariomycetidae</taxon>
        <taxon>Xylariales</taxon>
        <taxon>Microdochiaceae</taxon>
        <taxon>Microdochium</taxon>
    </lineage>
</organism>
<feature type="transmembrane region" description="Helical" evidence="7">
    <location>
        <begin position="176"/>
        <end position="196"/>
    </location>
</feature>
<feature type="domain" description="Rhodopsin" evidence="8">
    <location>
        <begin position="130"/>
        <end position="233"/>
    </location>
</feature>
<evidence type="ECO:0000256" key="5">
    <source>
        <dbReference type="ARBA" id="ARBA00038359"/>
    </source>
</evidence>
<dbReference type="AlphaFoldDB" id="A0A9P8YGY3"/>
<evidence type="ECO:0000256" key="4">
    <source>
        <dbReference type="ARBA" id="ARBA00023136"/>
    </source>
</evidence>
<evidence type="ECO:0000259" key="8">
    <source>
        <dbReference type="Pfam" id="PF20684"/>
    </source>
</evidence>
<feature type="region of interest" description="Disordered" evidence="6">
    <location>
        <begin position="282"/>
        <end position="318"/>
    </location>
</feature>
<evidence type="ECO:0000313" key="9">
    <source>
        <dbReference type="EMBL" id="KAH7039802.1"/>
    </source>
</evidence>
<comment type="caution">
    <text evidence="9">The sequence shown here is derived from an EMBL/GenBank/DDBJ whole genome shotgun (WGS) entry which is preliminary data.</text>
</comment>
<proteinExistence type="inferred from homology"/>
<feature type="transmembrane region" description="Helical" evidence="7">
    <location>
        <begin position="41"/>
        <end position="60"/>
    </location>
</feature>
<gene>
    <name evidence="9" type="ORF">B0I36DRAFT_309375</name>
</gene>
<keyword evidence="10" id="KW-1185">Reference proteome</keyword>
<keyword evidence="2 7" id="KW-0812">Transmembrane</keyword>
<dbReference type="PANTHER" id="PTHR33048">
    <property type="entry name" value="PTH11-LIKE INTEGRAL MEMBRANE PROTEIN (AFU_ORTHOLOGUE AFUA_5G11245)"/>
    <property type="match status" value="1"/>
</dbReference>
<evidence type="ECO:0000256" key="6">
    <source>
        <dbReference type="SAM" id="MobiDB-lite"/>
    </source>
</evidence>
<comment type="similarity">
    <text evidence="5">Belongs to the SAT4 family.</text>
</comment>
<feature type="compositionally biased region" description="Gly residues" evidence="6">
    <location>
        <begin position="253"/>
        <end position="270"/>
    </location>
</feature>
<feature type="compositionally biased region" description="Basic and acidic residues" evidence="6">
    <location>
        <begin position="287"/>
        <end position="296"/>
    </location>
</feature>
<sequence length="432" mass="46699">MSAFLTEMWAWYALTIIAVVARIVSRRMLYGSFKRMLSDDYLMVFAMFCFTGMLIVIHILTYTPTNLINPADGIVLPPADIELRIYGSKLVLVVEEAQMFTIWSIKGCFLLMYSRLTYVHSHESLAEHCPEILNCAAETNHMITNAVFNISSDIMIIIFPMPLFVQSQLALKRKLVLCGVFALGAFTILAAALSKYYSLGQPYGGDWIYWYIREVSTAIIAANLPMTWTLLQRLFRIGSFNGIYGKSSAPRTGGTGISGGGPGGTNRGAAGGSRFRSAYGNLSSQGGRDHYEDERTLKKKSSTVHELDDISPAASLEQVNSTASGGAAGGLQRMPLEIYQQKDIQVVVSEAVVEAHRTPPGLKHGRGTSRGGNAALGEGDAGPGTTPQQKRNGAGQYGVPYAASISSLESLNEPTTAGVGDMGVVTRVYHGV</sequence>
<dbReference type="InterPro" id="IPR049326">
    <property type="entry name" value="Rhodopsin_dom_fungi"/>
</dbReference>
<dbReference type="EMBL" id="JAGTJQ010000001">
    <property type="protein sequence ID" value="KAH7039802.1"/>
    <property type="molecule type" value="Genomic_DNA"/>
</dbReference>
<evidence type="ECO:0000313" key="10">
    <source>
        <dbReference type="Proteomes" id="UP000756346"/>
    </source>
</evidence>
<comment type="subcellular location">
    <subcellularLocation>
        <location evidence="1">Membrane</location>
        <topology evidence="1">Multi-pass membrane protein</topology>
    </subcellularLocation>
</comment>
<evidence type="ECO:0000256" key="2">
    <source>
        <dbReference type="ARBA" id="ARBA00022692"/>
    </source>
</evidence>
<keyword evidence="4 7" id="KW-0472">Membrane</keyword>
<evidence type="ECO:0000256" key="3">
    <source>
        <dbReference type="ARBA" id="ARBA00022989"/>
    </source>
</evidence>
<feature type="transmembrane region" description="Helical" evidence="7">
    <location>
        <begin position="146"/>
        <end position="164"/>
    </location>
</feature>
<dbReference type="RefSeq" id="XP_046017857.1">
    <property type="nucleotide sequence ID" value="XM_046152124.1"/>
</dbReference>
<reference evidence="9" key="1">
    <citation type="journal article" date="2021" name="Nat. Commun.">
        <title>Genetic determinants of endophytism in the Arabidopsis root mycobiome.</title>
        <authorList>
            <person name="Mesny F."/>
            <person name="Miyauchi S."/>
            <person name="Thiergart T."/>
            <person name="Pickel B."/>
            <person name="Atanasova L."/>
            <person name="Karlsson M."/>
            <person name="Huettel B."/>
            <person name="Barry K.W."/>
            <person name="Haridas S."/>
            <person name="Chen C."/>
            <person name="Bauer D."/>
            <person name="Andreopoulos W."/>
            <person name="Pangilinan J."/>
            <person name="LaButti K."/>
            <person name="Riley R."/>
            <person name="Lipzen A."/>
            <person name="Clum A."/>
            <person name="Drula E."/>
            <person name="Henrissat B."/>
            <person name="Kohler A."/>
            <person name="Grigoriev I.V."/>
            <person name="Martin F.M."/>
            <person name="Hacquard S."/>
        </authorList>
    </citation>
    <scope>NUCLEOTIDE SEQUENCE</scope>
    <source>
        <strain evidence="9">MPI-CAGE-CH-0230</strain>
    </source>
</reference>
<name>A0A9P8YGY3_9PEZI</name>
<evidence type="ECO:0000256" key="7">
    <source>
        <dbReference type="SAM" id="Phobius"/>
    </source>
</evidence>
<dbReference type="GO" id="GO:0016020">
    <property type="term" value="C:membrane"/>
    <property type="evidence" value="ECO:0007669"/>
    <property type="project" value="UniProtKB-SubCell"/>
</dbReference>